<gene>
    <name evidence="1" type="ORF">H0A36_07290</name>
</gene>
<organism evidence="1 2">
    <name type="scientific">Spartinivicinus marinus</name>
    <dbReference type="NCBI Taxonomy" id="2994442"/>
    <lineage>
        <taxon>Bacteria</taxon>
        <taxon>Pseudomonadati</taxon>
        <taxon>Pseudomonadota</taxon>
        <taxon>Gammaproteobacteria</taxon>
        <taxon>Oceanospirillales</taxon>
        <taxon>Zooshikellaceae</taxon>
        <taxon>Spartinivicinus</taxon>
    </lineage>
</organism>
<dbReference type="AlphaFoldDB" id="A0A853I6S5"/>
<evidence type="ECO:0000313" key="1">
    <source>
        <dbReference type="EMBL" id="NYZ65814.1"/>
    </source>
</evidence>
<accession>A0A853I6S5</accession>
<protein>
    <submittedName>
        <fullName evidence="1">Uncharacterized protein</fullName>
    </submittedName>
</protein>
<dbReference type="EMBL" id="JACCKB010000008">
    <property type="protein sequence ID" value="NYZ65814.1"/>
    <property type="molecule type" value="Genomic_DNA"/>
</dbReference>
<dbReference type="Proteomes" id="UP000569732">
    <property type="component" value="Unassembled WGS sequence"/>
</dbReference>
<keyword evidence="2" id="KW-1185">Reference proteome</keyword>
<name>A0A853I6S5_9GAMM</name>
<dbReference type="RefSeq" id="WP_180567846.1">
    <property type="nucleotide sequence ID" value="NZ_JACCKB010000008.1"/>
</dbReference>
<proteinExistence type="predicted"/>
<evidence type="ECO:0000313" key="2">
    <source>
        <dbReference type="Proteomes" id="UP000569732"/>
    </source>
</evidence>
<sequence length="65" mass="7619">MKEPSIKIIESFVKKPEKLFECLRDSIKWDERMKARKTASFGLSYDYSGITYPQAAMHSDLEPLY</sequence>
<reference evidence="1 2" key="1">
    <citation type="submission" date="2020-07" db="EMBL/GenBank/DDBJ databases">
        <title>Endozoicomonas sp. nov., isolated from sediment.</title>
        <authorList>
            <person name="Gu T."/>
        </authorList>
    </citation>
    <scope>NUCLEOTIDE SEQUENCE [LARGE SCALE GENOMIC DNA]</scope>
    <source>
        <strain evidence="1 2">SM1973</strain>
    </source>
</reference>
<comment type="caution">
    <text evidence="1">The sequence shown here is derived from an EMBL/GenBank/DDBJ whole genome shotgun (WGS) entry which is preliminary data.</text>
</comment>